<dbReference type="InterPro" id="IPR042791">
    <property type="entry name" value="CDK5RAP2"/>
</dbReference>
<proteinExistence type="predicted"/>
<protein>
    <recommendedName>
        <fullName evidence="4">CDK5 regulatory subunit-associated protein 2</fullName>
    </recommendedName>
</protein>
<dbReference type="EMBL" id="PPHD01028228">
    <property type="protein sequence ID" value="POI26536.1"/>
    <property type="molecule type" value="Genomic_DNA"/>
</dbReference>
<dbReference type="Proteomes" id="UP000237246">
    <property type="component" value="Unassembled WGS sequence"/>
</dbReference>
<feature type="non-terminal residue" evidence="2">
    <location>
        <position position="1"/>
    </location>
</feature>
<dbReference type="OrthoDB" id="10255000at2759"/>
<dbReference type="GO" id="GO:0097431">
    <property type="term" value="C:mitotic spindle pole"/>
    <property type="evidence" value="ECO:0007669"/>
    <property type="project" value="TreeGrafter"/>
</dbReference>
<dbReference type="GO" id="GO:0007099">
    <property type="term" value="P:centriole replication"/>
    <property type="evidence" value="ECO:0007669"/>
    <property type="project" value="TreeGrafter"/>
</dbReference>
<organism evidence="2 3">
    <name type="scientific">Bambusicola thoracicus</name>
    <name type="common">Chinese bamboo-partridge</name>
    <name type="synonym">Perdix thoracica</name>
    <dbReference type="NCBI Taxonomy" id="9083"/>
    <lineage>
        <taxon>Eukaryota</taxon>
        <taxon>Metazoa</taxon>
        <taxon>Chordata</taxon>
        <taxon>Craniata</taxon>
        <taxon>Vertebrata</taxon>
        <taxon>Euteleostomi</taxon>
        <taxon>Archelosauria</taxon>
        <taxon>Archosauria</taxon>
        <taxon>Dinosauria</taxon>
        <taxon>Saurischia</taxon>
        <taxon>Theropoda</taxon>
        <taxon>Coelurosauria</taxon>
        <taxon>Aves</taxon>
        <taxon>Neognathae</taxon>
        <taxon>Galloanserae</taxon>
        <taxon>Galliformes</taxon>
        <taxon>Phasianidae</taxon>
        <taxon>Perdicinae</taxon>
        <taxon>Bambusicola</taxon>
    </lineage>
</organism>
<accession>A0A2P4SQZ5</accession>
<dbReference type="GO" id="GO:0007059">
    <property type="term" value="P:chromosome segregation"/>
    <property type="evidence" value="ECO:0007669"/>
    <property type="project" value="TreeGrafter"/>
</dbReference>
<evidence type="ECO:0000256" key="1">
    <source>
        <dbReference type="SAM" id="Coils"/>
    </source>
</evidence>
<dbReference type="GO" id="GO:0001578">
    <property type="term" value="P:microtubule bundle formation"/>
    <property type="evidence" value="ECO:0007669"/>
    <property type="project" value="TreeGrafter"/>
</dbReference>
<dbReference type="GO" id="GO:0043015">
    <property type="term" value="F:gamma-tubulin binding"/>
    <property type="evidence" value="ECO:0007669"/>
    <property type="project" value="TreeGrafter"/>
</dbReference>
<evidence type="ECO:0000313" key="2">
    <source>
        <dbReference type="EMBL" id="POI26536.1"/>
    </source>
</evidence>
<feature type="coiled-coil region" evidence="1">
    <location>
        <begin position="123"/>
        <end position="161"/>
    </location>
</feature>
<dbReference type="PANTHER" id="PTHR46930">
    <property type="entry name" value="CDK5 REGULATORY SUBUNIT-ASSOCIATED PROTEIN 2"/>
    <property type="match status" value="1"/>
</dbReference>
<evidence type="ECO:0000313" key="3">
    <source>
        <dbReference type="Proteomes" id="UP000237246"/>
    </source>
</evidence>
<reference evidence="2 3" key="1">
    <citation type="submission" date="2018-01" db="EMBL/GenBank/DDBJ databases">
        <title>Comparison of the Chinese Bamboo Partridge and Red Junglefowl genome sequences highlights the importance of demography in genome evolution.</title>
        <authorList>
            <person name="Tiley G.P."/>
            <person name="Kimball R.T."/>
            <person name="Braun E.L."/>
            <person name="Burleigh J.G."/>
        </authorList>
    </citation>
    <scope>NUCLEOTIDE SEQUENCE [LARGE SCALE GENOMIC DNA]</scope>
    <source>
        <strain evidence="2">RTK389</strain>
        <tissue evidence="2">Blood</tissue>
    </source>
</reference>
<dbReference type="GO" id="GO:0035371">
    <property type="term" value="C:microtubule plus-end"/>
    <property type="evidence" value="ECO:0007669"/>
    <property type="project" value="TreeGrafter"/>
</dbReference>
<dbReference type="GO" id="GO:0046600">
    <property type="term" value="P:negative regulation of centriole replication"/>
    <property type="evidence" value="ECO:0007669"/>
    <property type="project" value="TreeGrafter"/>
</dbReference>
<sequence>KQKENEKLRESLSKKNAIIEHLHEDYECIKKENERLQKQIGKKEDETRYLTCEIYSSRNELNRLQTEMNVKQHQLSENEKLLQSLRTEIKVYEKLEEARRKRTDPRCDASEEFRKDQNNPVDLHELLTEIQSLRVQLERSIETNKTLHQKLEEQLSKEKKEEMGSVSAVNINYLFKQESQHYAGMNENPCKCPAASRNISELQKHGHGVSLAKTGTHSASKDDLDCCSTSSSGTSCTPRLVPGHRMWADKNGRHVLGLIEDYNALRKQISEGQQVLGEMEVTLREVAGTKLQEPGVKVSCESTSCWVLPTDAKCIDYKNNQSLEGKTERVSNPATQVPDQASLRSFSASTNTVQQILEEAARLLKLLWRVSLPMKAVHGTAHGTQDEGMKAEILRLRKKLSEQEKKLHSTVKRLHSTNQLKENMEKVIIDQ</sequence>
<keyword evidence="1" id="KW-0175">Coiled coil</keyword>
<dbReference type="PANTHER" id="PTHR46930:SF1">
    <property type="entry name" value="CDK5 REGULATORY SUBUNIT-ASSOCIATED PROTEIN 2"/>
    <property type="match status" value="1"/>
</dbReference>
<keyword evidence="3" id="KW-1185">Reference proteome</keyword>
<gene>
    <name evidence="2" type="ORF">CIB84_009714</name>
</gene>
<feature type="coiled-coil region" evidence="1">
    <location>
        <begin position="19"/>
        <end position="98"/>
    </location>
</feature>
<evidence type="ECO:0008006" key="4">
    <source>
        <dbReference type="Google" id="ProtNLM"/>
    </source>
</evidence>
<dbReference type="GO" id="GO:0000242">
    <property type="term" value="C:pericentriolar material"/>
    <property type="evidence" value="ECO:0007669"/>
    <property type="project" value="TreeGrafter"/>
</dbReference>
<name>A0A2P4SQZ5_BAMTH</name>
<dbReference type="GO" id="GO:0008017">
    <property type="term" value="F:microtubule binding"/>
    <property type="evidence" value="ECO:0007669"/>
    <property type="project" value="TreeGrafter"/>
</dbReference>
<dbReference type="AlphaFoldDB" id="A0A2P4SQZ5"/>
<dbReference type="GO" id="GO:0090266">
    <property type="term" value="P:regulation of mitotic cell cycle spindle assembly checkpoint"/>
    <property type="evidence" value="ECO:0007669"/>
    <property type="project" value="TreeGrafter"/>
</dbReference>
<feature type="non-terminal residue" evidence="2">
    <location>
        <position position="431"/>
    </location>
</feature>
<comment type="caution">
    <text evidence="2">The sequence shown here is derived from an EMBL/GenBank/DDBJ whole genome shotgun (WGS) entry which is preliminary data.</text>
</comment>
<dbReference type="GO" id="GO:0000132">
    <property type="term" value="P:establishment of mitotic spindle orientation"/>
    <property type="evidence" value="ECO:0007669"/>
    <property type="project" value="TreeGrafter"/>
</dbReference>